<proteinExistence type="predicted"/>
<sequence>MSQTPLLPPELCDQVLDHLEDDKRTLRVCALTARSWLPRAQYHLFRSIYLDWSNCYSFTRLLATNPSIADYVNTLEIEGAFGIFSMDRLHGATLDAWLRAIPPWLPPRLSSLTKLELALLTIDAEIVQRFFGHLHSVKHLTLWACALTTFDVFAELFFALPQLTRLTIAFTQEWEANPHPVSPLRQGQPRPPMASGGGITPFCTYVVMYEGAVGGLESSRRRSQRVRAYTAESAHRSGRLNHRHWYASRPLAPNEKRSNIYLPFCALDLASDNGWTSPTFAPLPALTTLTLDVHTARLSAVPYTLYLLSQLSAPALHDLVFAVKCGEYDTASLIPWKRIAEVSARFAPRLARLLISVRERESAEPELVRVGTRVGIAAVDLEEMERNVRVAFEAQKMGGLVAFEHVVQ</sequence>
<comment type="caution">
    <text evidence="1">The sequence shown here is derived from an EMBL/GenBank/DDBJ whole genome shotgun (WGS) entry which is preliminary data.</text>
</comment>
<dbReference type="Gene3D" id="3.80.10.10">
    <property type="entry name" value="Ribonuclease Inhibitor"/>
    <property type="match status" value="1"/>
</dbReference>
<gene>
    <name evidence="1" type="ORF">ONZ51_g1422</name>
</gene>
<name>A0AAD7XFJ4_9APHY</name>
<dbReference type="Proteomes" id="UP001215151">
    <property type="component" value="Unassembled WGS sequence"/>
</dbReference>
<keyword evidence="2" id="KW-1185">Reference proteome</keyword>
<evidence type="ECO:0000313" key="2">
    <source>
        <dbReference type="Proteomes" id="UP001215151"/>
    </source>
</evidence>
<dbReference type="AlphaFoldDB" id="A0AAD7XFJ4"/>
<dbReference type="InterPro" id="IPR032675">
    <property type="entry name" value="LRR_dom_sf"/>
</dbReference>
<dbReference type="EMBL" id="JAPEVG010000019">
    <property type="protein sequence ID" value="KAJ8495973.1"/>
    <property type="molecule type" value="Genomic_DNA"/>
</dbReference>
<accession>A0AAD7XFJ4</accession>
<dbReference type="SUPFAM" id="SSF52058">
    <property type="entry name" value="L domain-like"/>
    <property type="match status" value="1"/>
</dbReference>
<evidence type="ECO:0000313" key="1">
    <source>
        <dbReference type="EMBL" id="KAJ8495973.1"/>
    </source>
</evidence>
<evidence type="ECO:0008006" key="3">
    <source>
        <dbReference type="Google" id="ProtNLM"/>
    </source>
</evidence>
<protein>
    <recommendedName>
        <fullName evidence="3">F-box domain-containing protein</fullName>
    </recommendedName>
</protein>
<reference evidence="1" key="1">
    <citation type="submission" date="2022-11" db="EMBL/GenBank/DDBJ databases">
        <title>Genome Sequence of Cubamyces cubensis.</title>
        <authorList>
            <person name="Buettner E."/>
        </authorList>
    </citation>
    <scope>NUCLEOTIDE SEQUENCE</scope>
    <source>
        <strain evidence="1">MPL-01</strain>
    </source>
</reference>
<organism evidence="1 2">
    <name type="scientific">Trametes cubensis</name>
    <dbReference type="NCBI Taxonomy" id="1111947"/>
    <lineage>
        <taxon>Eukaryota</taxon>
        <taxon>Fungi</taxon>
        <taxon>Dikarya</taxon>
        <taxon>Basidiomycota</taxon>
        <taxon>Agaricomycotina</taxon>
        <taxon>Agaricomycetes</taxon>
        <taxon>Polyporales</taxon>
        <taxon>Polyporaceae</taxon>
        <taxon>Trametes</taxon>
    </lineage>
</organism>